<keyword evidence="2" id="KW-1185">Reference proteome</keyword>
<name>A0ABQ5D0M6_9ASTR</name>
<sequence length="87" mass="9629">MSESLNVINPGNGKILDLIVTVTHYLTNLIVTKLDGTKKFIDEIDVLRAIFGYMLGASRVQIPQNNLDNLQSIREEDGTLETVDSPV</sequence>
<evidence type="ECO:0000313" key="2">
    <source>
        <dbReference type="Proteomes" id="UP001151760"/>
    </source>
</evidence>
<protein>
    <submittedName>
        <fullName evidence="1">Uncharacterized protein</fullName>
    </submittedName>
</protein>
<proteinExistence type="predicted"/>
<reference evidence="1" key="2">
    <citation type="submission" date="2022-01" db="EMBL/GenBank/DDBJ databases">
        <authorList>
            <person name="Yamashiro T."/>
            <person name="Shiraishi A."/>
            <person name="Satake H."/>
            <person name="Nakayama K."/>
        </authorList>
    </citation>
    <scope>NUCLEOTIDE SEQUENCE</scope>
</reference>
<dbReference type="Proteomes" id="UP001151760">
    <property type="component" value="Unassembled WGS sequence"/>
</dbReference>
<comment type="caution">
    <text evidence="1">The sequence shown here is derived from an EMBL/GenBank/DDBJ whole genome shotgun (WGS) entry which is preliminary data.</text>
</comment>
<dbReference type="EMBL" id="BQNB010014759">
    <property type="protein sequence ID" value="GJT32058.1"/>
    <property type="molecule type" value="Genomic_DNA"/>
</dbReference>
<gene>
    <name evidence="1" type="ORF">Tco_0922477</name>
</gene>
<evidence type="ECO:0000313" key="1">
    <source>
        <dbReference type="EMBL" id="GJT32058.1"/>
    </source>
</evidence>
<reference evidence="1" key="1">
    <citation type="journal article" date="2022" name="Int. J. Mol. Sci.">
        <title>Draft Genome of Tanacetum Coccineum: Genomic Comparison of Closely Related Tanacetum-Family Plants.</title>
        <authorList>
            <person name="Yamashiro T."/>
            <person name="Shiraishi A."/>
            <person name="Nakayama K."/>
            <person name="Satake H."/>
        </authorList>
    </citation>
    <scope>NUCLEOTIDE SEQUENCE</scope>
</reference>
<accession>A0ABQ5D0M6</accession>
<organism evidence="1 2">
    <name type="scientific">Tanacetum coccineum</name>
    <dbReference type="NCBI Taxonomy" id="301880"/>
    <lineage>
        <taxon>Eukaryota</taxon>
        <taxon>Viridiplantae</taxon>
        <taxon>Streptophyta</taxon>
        <taxon>Embryophyta</taxon>
        <taxon>Tracheophyta</taxon>
        <taxon>Spermatophyta</taxon>
        <taxon>Magnoliopsida</taxon>
        <taxon>eudicotyledons</taxon>
        <taxon>Gunneridae</taxon>
        <taxon>Pentapetalae</taxon>
        <taxon>asterids</taxon>
        <taxon>campanulids</taxon>
        <taxon>Asterales</taxon>
        <taxon>Asteraceae</taxon>
        <taxon>Asteroideae</taxon>
        <taxon>Anthemideae</taxon>
        <taxon>Anthemidinae</taxon>
        <taxon>Tanacetum</taxon>
    </lineage>
</organism>